<comment type="caution">
    <text evidence="2">The sequence shown here is derived from an EMBL/GenBank/DDBJ whole genome shotgun (WGS) entry which is preliminary data.</text>
</comment>
<keyword evidence="3" id="KW-1185">Reference proteome</keyword>
<proteinExistence type="predicted"/>
<evidence type="ECO:0000313" key="3">
    <source>
        <dbReference type="Proteomes" id="UP000253090"/>
    </source>
</evidence>
<keyword evidence="1" id="KW-1133">Transmembrane helix</keyword>
<name>A0A369BL35_9BACL</name>
<evidence type="ECO:0000313" key="2">
    <source>
        <dbReference type="EMBL" id="RCX21328.1"/>
    </source>
</evidence>
<keyword evidence="1" id="KW-0472">Membrane</keyword>
<dbReference type="AlphaFoldDB" id="A0A369BL35"/>
<evidence type="ECO:0000256" key="1">
    <source>
        <dbReference type="SAM" id="Phobius"/>
    </source>
</evidence>
<organism evidence="2 3">
    <name type="scientific">Fontibacillus phaseoli</name>
    <dbReference type="NCBI Taxonomy" id="1416533"/>
    <lineage>
        <taxon>Bacteria</taxon>
        <taxon>Bacillati</taxon>
        <taxon>Bacillota</taxon>
        <taxon>Bacilli</taxon>
        <taxon>Bacillales</taxon>
        <taxon>Paenibacillaceae</taxon>
        <taxon>Fontibacillus</taxon>
    </lineage>
</organism>
<protein>
    <submittedName>
        <fullName evidence="2">Uncharacterized protein</fullName>
    </submittedName>
</protein>
<gene>
    <name evidence="2" type="ORF">DFP94_10274</name>
</gene>
<sequence>MLFFVFVGLAIFYGGILSKRSPNADNNSSSMNRIHGVLSIPGIIGWIIRVYLIKTTKKSKLVKKVMVLKEAL</sequence>
<dbReference type="Proteomes" id="UP000253090">
    <property type="component" value="Unassembled WGS sequence"/>
</dbReference>
<accession>A0A369BL35</accession>
<reference evidence="2 3" key="1">
    <citation type="submission" date="2018-07" db="EMBL/GenBank/DDBJ databases">
        <title>Genomic Encyclopedia of Type Strains, Phase III (KMG-III): the genomes of soil and plant-associated and newly described type strains.</title>
        <authorList>
            <person name="Whitman W."/>
        </authorList>
    </citation>
    <scope>NUCLEOTIDE SEQUENCE [LARGE SCALE GENOMIC DNA]</scope>
    <source>
        <strain evidence="2 3">CECT 8333</strain>
    </source>
</reference>
<feature type="transmembrane region" description="Helical" evidence="1">
    <location>
        <begin position="34"/>
        <end position="53"/>
    </location>
</feature>
<dbReference type="EMBL" id="QPJW01000002">
    <property type="protein sequence ID" value="RCX21328.1"/>
    <property type="molecule type" value="Genomic_DNA"/>
</dbReference>
<keyword evidence="1" id="KW-0812">Transmembrane</keyword>